<dbReference type="OrthoDB" id="25157at2759"/>
<evidence type="ECO:0000256" key="1">
    <source>
        <dbReference type="ARBA" id="ARBA00010080"/>
    </source>
</evidence>
<dbReference type="AlphaFoldDB" id="A0A9N8HJN0"/>
<dbReference type="GO" id="GO:0006402">
    <property type="term" value="P:mRNA catabolic process"/>
    <property type="evidence" value="ECO:0007669"/>
    <property type="project" value="TreeGrafter"/>
</dbReference>
<dbReference type="GO" id="GO:0017148">
    <property type="term" value="P:negative regulation of translation"/>
    <property type="evidence" value="ECO:0007669"/>
    <property type="project" value="TreeGrafter"/>
</dbReference>
<feature type="compositionally biased region" description="Polar residues" evidence="2">
    <location>
        <begin position="249"/>
        <end position="259"/>
    </location>
</feature>
<comment type="similarity">
    <text evidence="1">Belongs to the CNOT10 family.</text>
</comment>
<dbReference type="EMBL" id="CAICTM010000871">
    <property type="protein sequence ID" value="CAB9517673.1"/>
    <property type="molecule type" value="Genomic_DNA"/>
</dbReference>
<dbReference type="GO" id="GO:0030014">
    <property type="term" value="C:CCR4-NOT complex"/>
    <property type="evidence" value="ECO:0007669"/>
    <property type="project" value="InterPro"/>
</dbReference>
<dbReference type="Gene3D" id="1.25.40.10">
    <property type="entry name" value="Tetratricopeptide repeat domain"/>
    <property type="match status" value="1"/>
</dbReference>
<dbReference type="Proteomes" id="UP001153069">
    <property type="component" value="Unassembled WGS sequence"/>
</dbReference>
<evidence type="ECO:0000313" key="4">
    <source>
        <dbReference type="Proteomes" id="UP001153069"/>
    </source>
</evidence>
<reference evidence="3" key="1">
    <citation type="submission" date="2020-06" db="EMBL/GenBank/DDBJ databases">
        <authorList>
            <consortium name="Plant Systems Biology data submission"/>
        </authorList>
    </citation>
    <scope>NUCLEOTIDE SEQUENCE</scope>
    <source>
        <strain evidence="3">D6</strain>
    </source>
</reference>
<proteinExistence type="inferred from homology"/>
<protein>
    <submittedName>
        <fullName evidence="3">Ccr4-not transcription complex, subunit</fullName>
    </submittedName>
</protein>
<dbReference type="InterPro" id="IPR011990">
    <property type="entry name" value="TPR-like_helical_dom_sf"/>
</dbReference>
<name>A0A9N8HJN0_9STRA</name>
<organism evidence="3 4">
    <name type="scientific">Seminavis robusta</name>
    <dbReference type="NCBI Taxonomy" id="568900"/>
    <lineage>
        <taxon>Eukaryota</taxon>
        <taxon>Sar</taxon>
        <taxon>Stramenopiles</taxon>
        <taxon>Ochrophyta</taxon>
        <taxon>Bacillariophyta</taxon>
        <taxon>Bacillariophyceae</taxon>
        <taxon>Bacillariophycidae</taxon>
        <taxon>Naviculales</taxon>
        <taxon>Naviculaceae</taxon>
        <taxon>Seminavis</taxon>
    </lineage>
</organism>
<dbReference type="InterPro" id="IPR039740">
    <property type="entry name" value="CNOT10"/>
</dbReference>
<sequence>MNKTRRRRVTTSDNTAGASVYELYEIHGDAAAALAACPNSQKQPQPNRPATTEDYNRVLLSYMASDSGGFSSSSKVKMIAEMEKWEDLFGKKEAFPTLKARKRSRNEWIAAYNRALILLANGDVVKSNQVCSEKLNSMVTGKKKSSNDMSMVCTRMGFLFLEGILANSIASNSGVCDFDGALTAASVIEWLEMQEPESDPQFKFLLALYKSRMDFAERDDAGKHFDAKIRSARKELKTAMEVFQHKLRPSNSGEDSLASSLEADSEVHNISSQQQQNNPPMSLVLQKQNQAALNLKANVELKKNPKKSLILLAEALAASPEDSFYDAMHANNLALVYETNLKRHLAIHAIGKALRVDLQKPNFQSDGTARPDPTLVTLYNSALCSLQARKFLSAYECMSVCIKHSRVFCKRPRCWLLLAEACIGLHAEDKKGAASNLLSKVEVQGEAKGLLIQTIPCHETQAEDTKAEEDSGELESLKKAPLLRARTCLETALHLLTEGKAIDEHALDSTQLALSYVSLELRDFPRALVLARAVIGEDPSDEAKGAPNPAEPKDRYKLRKMATARMYASEASCALGSPDTGMKFLVGTGGNDAFDRLASELGGVTVKVAASSVTGKARLARAQCMVRTSASAASAVLGSVAPAKQLAMSAQAMEDAYSSSREGSISRKALVYCMLREANCSAALSLLKSLT</sequence>
<dbReference type="PANTHER" id="PTHR12979:SF5">
    <property type="entry name" value="CCR4-NOT TRANSCRIPTION COMPLEX SUBUNIT 10"/>
    <property type="match status" value="1"/>
</dbReference>
<keyword evidence="4" id="KW-1185">Reference proteome</keyword>
<gene>
    <name evidence="3" type="ORF">SEMRO_872_G213970.1</name>
</gene>
<evidence type="ECO:0000313" key="3">
    <source>
        <dbReference type="EMBL" id="CAB9517673.1"/>
    </source>
</evidence>
<accession>A0A9N8HJN0</accession>
<comment type="caution">
    <text evidence="3">The sequence shown here is derived from an EMBL/GenBank/DDBJ whole genome shotgun (WGS) entry which is preliminary data.</text>
</comment>
<dbReference type="PANTHER" id="PTHR12979">
    <property type="entry name" value="CCR4-NOT TRANSCRIPTION COMPLEX SUBUNIT 10"/>
    <property type="match status" value="1"/>
</dbReference>
<evidence type="ECO:0000256" key="2">
    <source>
        <dbReference type="SAM" id="MobiDB-lite"/>
    </source>
</evidence>
<feature type="region of interest" description="Disordered" evidence="2">
    <location>
        <begin position="249"/>
        <end position="279"/>
    </location>
</feature>